<dbReference type="GO" id="GO:0006629">
    <property type="term" value="P:lipid metabolic process"/>
    <property type="evidence" value="ECO:0007669"/>
    <property type="project" value="InterPro"/>
</dbReference>
<dbReference type="AlphaFoldDB" id="A0A8D4VT80"/>
<accession>A0A8D4VT80</accession>
<dbReference type="KEGG" id="moz:MoryE10_27680"/>
<dbReference type="GO" id="GO:0008081">
    <property type="term" value="F:phosphoric diester hydrolase activity"/>
    <property type="evidence" value="ECO:0007669"/>
    <property type="project" value="InterPro"/>
</dbReference>
<sequence length="224" mass="24942">MDVRLTKDGIAIIHHNASLGKLNSCSGKVSDYTLSELRGRCQMADQALKGEFIPTLEEVLSTVHGDAVVNLEAKTFDSIGPMLQLVAKHHAYNWVYISAYPDFYAAIRQYERQYALSQQIMVEYNPAGSQQLLEEGLRLKDINIIAMQLHPKTLTCKNVRAIHETGLRASANSWPYVGFNERMASGCSEIFRRGIDIARTNNVPSCKVQKVVSQHAAQNDCESG</sequence>
<dbReference type="PANTHER" id="PTHR46211">
    <property type="entry name" value="GLYCEROPHOSPHORYL DIESTER PHOSPHODIESTERASE"/>
    <property type="match status" value="1"/>
</dbReference>
<proteinExistence type="predicted"/>
<dbReference type="EMBL" id="AP019782">
    <property type="protein sequence ID" value="BBL72162.1"/>
    <property type="molecule type" value="Genomic_DNA"/>
</dbReference>
<keyword evidence="3" id="KW-1185">Reference proteome</keyword>
<dbReference type="PANTHER" id="PTHR46211:SF14">
    <property type="entry name" value="GLYCEROPHOSPHODIESTER PHOSPHODIESTERASE"/>
    <property type="match status" value="1"/>
</dbReference>
<dbReference type="InterPro" id="IPR030395">
    <property type="entry name" value="GP_PDE_dom"/>
</dbReference>
<gene>
    <name evidence="2" type="ORF">MoryE10_27680</name>
</gene>
<dbReference type="Pfam" id="PF03009">
    <property type="entry name" value="GDPD"/>
    <property type="match status" value="1"/>
</dbReference>
<dbReference type="Proteomes" id="UP000824988">
    <property type="component" value="Chromosome"/>
</dbReference>
<evidence type="ECO:0000313" key="3">
    <source>
        <dbReference type="Proteomes" id="UP000824988"/>
    </source>
</evidence>
<evidence type="ECO:0000313" key="2">
    <source>
        <dbReference type="EMBL" id="BBL72162.1"/>
    </source>
</evidence>
<name>A0A8D4VT80_9GAMM</name>
<organism evidence="2 3">
    <name type="scientific">Methylogaea oryzae</name>
    <dbReference type="NCBI Taxonomy" id="1295382"/>
    <lineage>
        <taxon>Bacteria</taxon>
        <taxon>Pseudomonadati</taxon>
        <taxon>Pseudomonadota</taxon>
        <taxon>Gammaproteobacteria</taxon>
        <taxon>Methylococcales</taxon>
        <taxon>Methylococcaceae</taxon>
        <taxon>Methylogaea</taxon>
    </lineage>
</organism>
<protein>
    <recommendedName>
        <fullName evidence="1">GP-PDE domain-containing protein</fullName>
    </recommendedName>
</protein>
<feature type="domain" description="GP-PDE" evidence="1">
    <location>
        <begin position="1"/>
        <end position="87"/>
    </location>
</feature>
<reference evidence="2" key="1">
    <citation type="submission" date="2019-06" db="EMBL/GenBank/DDBJ databases">
        <title>Complete genome sequence of Methylogaea oryzae strain JCM16910.</title>
        <authorList>
            <person name="Asakawa S."/>
        </authorList>
    </citation>
    <scope>NUCLEOTIDE SEQUENCE</scope>
    <source>
        <strain evidence="2">E10</strain>
    </source>
</reference>
<evidence type="ECO:0000259" key="1">
    <source>
        <dbReference type="Pfam" id="PF03009"/>
    </source>
</evidence>